<dbReference type="SUPFAM" id="SSF47954">
    <property type="entry name" value="Cyclin-like"/>
    <property type="match status" value="1"/>
</dbReference>
<reference evidence="1" key="1">
    <citation type="journal article" date="2020" name="Nature">
        <title>Giant virus diversity and host interactions through global metagenomics.</title>
        <authorList>
            <person name="Schulz F."/>
            <person name="Roux S."/>
            <person name="Paez-Espino D."/>
            <person name="Jungbluth S."/>
            <person name="Walsh D.A."/>
            <person name="Denef V.J."/>
            <person name="McMahon K.D."/>
            <person name="Konstantinidis K.T."/>
            <person name="Eloe-Fadrosh E.A."/>
            <person name="Kyrpides N.C."/>
            <person name="Woyke T."/>
        </authorList>
    </citation>
    <scope>NUCLEOTIDE SEQUENCE</scope>
    <source>
        <strain evidence="1">GVMAG-M-3300026093-6</strain>
    </source>
</reference>
<evidence type="ECO:0008006" key="2">
    <source>
        <dbReference type="Google" id="ProtNLM"/>
    </source>
</evidence>
<dbReference type="Pfam" id="PF08613">
    <property type="entry name" value="Cyclin"/>
    <property type="match status" value="1"/>
</dbReference>
<proteinExistence type="predicted"/>
<dbReference type="EMBL" id="MN740382">
    <property type="protein sequence ID" value="QHU03463.1"/>
    <property type="molecule type" value="Genomic_DNA"/>
</dbReference>
<dbReference type="InterPro" id="IPR036915">
    <property type="entry name" value="Cyclin-like_sf"/>
</dbReference>
<protein>
    <recommendedName>
        <fullName evidence="2">Cyclin N-terminal domain-containing protein</fullName>
    </recommendedName>
</protein>
<name>A0A6C0JDJ6_9ZZZZ</name>
<dbReference type="AlphaFoldDB" id="A0A6C0JDJ6"/>
<dbReference type="PANTHER" id="PTHR15615:SF108">
    <property type="entry name" value="PROTEIN CNPPD1"/>
    <property type="match status" value="1"/>
</dbReference>
<dbReference type="InterPro" id="IPR013922">
    <property type="entry name" value="Cyclin_PHO80-like"/>
</dbReference>
<accession>A0A6C0JDJ6</accession>
<dbReference type="PANTHER" id="PTHR15615">
    <property type="match status" value="1"/>
</dbReference>
<organism evidence="1">
    <name type="scientific">viral metagenome</name>
    <dbReference type="NCBI Taxonomy" id="1070528"/>
    <lineage>
        <taxon>unclassified sequences</taxon>
        <taxon>metagenomes</taxon>
        <taxon>organismal metagenomes</taxon>
    </lineage>
</organism>
<dbReference type="Gene3D" id="1.10.472.10">
    <property type="entry name" value="Cyclin-like"/>
    <property type="match status" value="1"/>
</dbReference>
<evidence type="ECO:0000313" key="1">
    <source>
        <dbReference type="EMBL" id="QHU03463.1"/>
    </source>
</evidence>
<sequence>MLNLHIDLTNIEAIYLYTEYMEFLLKKYNYSNNYSIFNSKLYYKITLEKFINNLGKIFKLSDSNYIYAICLLDKVIKSNIIKIHTYNVHLLSLVLLLLSSKMLEDTPYYNKDWGKYGGMSIYEINYSESYILKALDYNLHISLEDYETKLDFLRQKRYIK</sequence>
<dbReference type="GO" id="GO:0019901">
    <property type="term" value="F:protein kinase binding"/>
    <property type="evidence" value="ECO:0007669"/>
    <property type="project" value="InterPro"/>
</dbReference>